<dbReference type="InterPro" id="IPR004307">
    <property type="entry name" value="TspO_MBR"/>
</dbReference>
<dbReference type="RefSeq" id="WP_078814457.1">
    <property type="nucleotide sequence ID" value="NZ_FUYE01000011.1"/>
</dbReference>
<dbReference type="OrthoDB" id="9795496at2"/>
<evidence type="ECO:0000256" key="3">
    <source>
        <dbReference type="ARBA" id="ARBA00022692"/>
    </source>
</evidence>
<keyword evidence="4 6" id="KW-1133">Transmembrane helix</keyword>
<feature type="transmembrane region" description="Helical" evidence="6">
    <location>
        <begin position="80"/>
        <end position="98"/>
    </location>
</feature>
<dbReference type="GO" id="GO:0033013">
    <property type="term" value="P:tetrapyrrole metabolic process"/>
    <property type="evidence" value="ECO:0007669"/>
    <property type="project" value="UniProtKB-ARBA"/>
</dbReference>
<evidence type="ECO:0000256" key="1">
    <source>
        <dbReference type="ARBA" id="ARBA00004141"/>
    </source>
</evidence>
<name>A0A1T4YH31_9BACT</name>
<comment type="subcellular location">
    <subcellularLocation>
        <location evidence="1">Membrane</location>
        <topology evidence="1">Multi-pass membrane protein</topology>
    </subcellularLocation>
</comment>
<dbReference type="PANTHER" id="PTHR10057">
    <property type="entry name" value="PERIPHERAL-TYPE BENZODIAZEPINE RECEPTOR"/>
    <property type="match status" value="1"/>
</dbReference>
<protein>
    <submittedName>
        <fullName evidence="7">TspO and MBR related proteins</fullName>
    </submittedName>
</protein>
<keyword evidence="8" id="KW-1185">Reference proteome</keyword>
<organism evidence="7 8">
    <name type="scientific">Prosthecobacter debontii</name>
    <dbReference type="NCBI Taxonomy" id="48467"/>
    <lineage>
        <taxon>Bacteria</taxon>
        <taxon>Pseudomonadati</taxon>
        <taxon>Verrucomicrobiota</taxon>
        <taxon>Verrucomicrobiia</taxon>
        <taxon>Verrucomicrobiales</taxon>
        <taxon>Verrucomicrobiaceae</taxon>
        <taxon>Prosthecobacter</taxon>
    </lineage>
</organism>
<dbReference type="PANTHER" id="PTHR10057:SF0">
    <property type="entry name" value="TRANSLOCATOR PROTEIN"/>
    <property type="match status" value="1"/>
</dbReference>
<dbReference type="InterPro" id="IPR038330">
    <property type="entry name" value="TspO/MBR-related_sf"/>
</dbReference>
<dbReference type="STRING" id="48467.SAMN02745166_03269"/>
<gene>
    <name evidence="7" type="ORF">SAMN02745166_03269</name>
</gene>
<dbReference type="CDD" id="cd15904">
    <property type="entry name" value="TSPO_MBR"/>
    <property type="match status" value="1"/>
</dbReference>
<proteinExistence type="inferred from homology"/>
<sequence>MTPSKRSALALFAFFLVTFSAPILGSLWMPGEWYAALEKPSWNPPSWLFGPVWTVLYIVMAIAAWLVWKKGEFKFQAKPLTWYFIQLGLNAAWTPLFFGAHELLASLVVLAALWVAILMTVLLFRPASSVASNLMIPYLAWVTFASSLNYEIWRLNR</sequence>
<dbReference type="PIRSF" id="PIRSF005859">
    <property type="entry name" value="PBR"/>
    <property type="match status" value="1"/>
</dbReference>
<dbReference type="Pfam" id="PF03073">
    <property type="entry name" value="TspO_MBR"/>
    <property type="match status" value="1"/>
</dbReference>
<evidence type="ECO:0000313" key="7">
    <source>
        <dbReference type="EMBL" id="SKB00970.1"/>
    </source>
</evidence>
<keyword evidence="5 6" id="KW-0472">Membrane</keyword>
<evidence type="ECO:0000256" key="4">
    <source>
        <dbReference type="ARBA" id="ARBA00022989"/>
    </source>
</evidence>
<keyword evidence="3 6" id="KW-0812">Transmembrane</keyword>
<dbReference type="Proteomes" id="UP000190774">
    <property type="component" value="Unassembled WGS sequence"/>
</dbReference>
<dbReference type="AlphaFoldDB" id="A0A1T4YH31"/>
<feature type="transmembrane region" description="Helical" evidence="6">
    <location>
        <begin position="49"/>
        <end position="68"/>
    </location>
</feature>
<dbReference type="GO" id="GO:0016020">
    <property type="term" value="C:membrane"/>
    <property type="evidence" value="ECO:0007669"/>
    <property type="project" value="UniProtKB-SubCell"/>
</dbReference>
<dbReference type="FunFam" id="1.20.1260.100:FF:000001">
    <property type="entry name" value="translocator protein 2"/>
    <property type="match status" value="1"/>
</dbReference>
<dbReference type="EMBL" id="FUYE01000011">
    <property type="protein sequence ID" value="SKB00970.1"/>
    <property type="molecule type" value="Genomic_DNA"/>
</dbReference>
<evidence type="ECO:0000256" key="6">
    <source>
        <dbReference type="SAM" id="Phobius"/>
    </source>
</evidence>
<comment type="similarity">
    <text evidence="2">Belongs to the TspO/BZRP family.</text>
</comment>
<evidence type="ECO:0000256" key="5">
    <source>
        <dbReference type="ARBA" id="ARBA00023136"/>
    </source>
</evidence>
<accession>A0A1T4YH31</accession>
<evidence type="ECO:0000313" key="8">
    <source>
        <dbReference type="Proteomes" id="UP000190774"/>
    </source>
</evidence>
<feature type="transmembrane region" description="Helical" evidence="6">
    <location>
        <begin position="104"/>
        <end position="124"/>
    </location>
</feature>
<dbReference type="Gene3D" id="1.20.1260.100">
    <property type="entry name" value="TspO/MBR protein"/>
    <property type="match status" value="1"/>
</dbReference>
<evidence type="ECO:0000256" key="2">
    <source>
        <dbReference type="ARBA" id="ARBA00007524"/>
    </source>
</evidence>
<reference evidence="8" key="1">
    <citation type="submission" date="2017-02" db="EMBL/GenBank/DDBJ databases">
        <authorList>
            <person name="Varghese N."/>
            <person name="Submissions S."/>
        </authorList>
    </citation>
    <scope>NUCLEOTIDE SEQUENCE [LARGE SCALE GENOMIC DNA]</scope>
    <source>
        <strain evidence="8">ATCC 700200</strain>
    </source>
</reference>